<dbReference type="GO" id="GO:0009425">
    <property type="term" value="C:bacterial-type flagellum basal body"/>
    <property type="evidence" value="ECO:0007669"/>
    <property type="project" value="InterPro"/>
</dbReference>
<keyword evidence="11" id="KW-0966">Cell projection</keyword>
<evidence type="ECO:0000256" key="9">
    <source>
        <dbReference type="ARBA" id="ARBA00023136"/>
    </source>
</evidence>
<comment type="similarity">
    <text evidence="3 10">Belongs to the FliL family.</text>
</comment>
<name>A0A8J3EWN1_9BACI</name>
<keyword evidence="5 10" id="KW-0145">Chemotaxis</keyword>
<keyword evidence="8 10" id="KW-1133">Transmembrane helix</keyword>
<keyword evidence="12" id="KW-1185">Reference proteome</keyword>
<comment type="caution">
    <text evidence="11">The sequence shown here is derived from an EMBL/GenBank/DDBJ whole genome shotgun (WGS) entry which is preliminary data.</text>
</comment>
<reference evidence="12" key="1">
    <citation type="journal article" date="2019" name="Int. J. Syst. Evol. Microbiol.">
        <title>The Global Catalogue of Microorganisms (GCM) 10K type strain sequencing project: providing services to taxonomists for standard genome sequencing and annotation.</title>
        <authorList>
            <consortium name="The Broad Institute Genomics Platform"/>
            <consortium name="The Broad Institute Genome Sequencing Center for Infectious Disease"/>
            <person name="Wu L."/>
            <person name="Ma J."/>
        </authorList>
    </citation>
    <scope>NUCLEOTIDE SEQUENCE [LARGE SCALE GENOMIC DNA]</scope>
    <source>
        <strain evidence="12">CGMCC 1.14993</strain>
    </source>
</reference>
<evidence type="ECO:0000256" key="1">
    <source>
        <dbReference type="ARBA" id="ARBA00002254"/>
    </source>
</evidence>
<keyword evidence="9 10" id="KW-0472">Membrane</keyword>
<keyword evidence="11" id="KW-0282">Flagellum</keyword>
<dbReference type="OrthoDB" id="2381796at2"/>
<evidence type="ECO:0000313" key="12">
    <source>
        <dbReference type="Proteomes" id="UP000626244"/>
    </source>
</evidence>
<proteinExistence type="inferred from homology"/>
<protein>
    <recommendedName>
        <fullName evidence="10">Flagellar protein FliL</fullName>
    </recommendedName>
</protein>
<evidence type="ECO:0000256" key="7">
    <source>
        <dbReference type="ARBA" id="ARBA00022779"/>
    </source>
</evidence>
<evidence type="ECO:0000256" key="2">
    <source>
        <dbReference type="ARBA" id="ARBA00004162"/>
    </source>
</evidence>
<keyword evidence="4 10" id="KW-1003">Cell membrane</keyword>
<dbReference type="RefSeq" id="WP_087998537.1">
    <property type="nucleotide sequence ID" value="NZ_BMHB01000001.1"/>
</dbReference>
<dbReference type="InterPro" id="IPR005503">
    <property type="entry name" value="FliL"/>
</dbReference>
<dbReference type="PANTHER" id="PTHR35091">
    <property type="entry name" value="FLAGELLAR PROTEIN FLIL"/>
    <property type="match status" value="1"/>
</dbReference>
<keyword evidence="7 10" id="KW-0283">Flagellar rotation</keyword>
<sequence length="142" mass="15968">MFKNKLVNIMIVLLLAITLIGTVTVIIINKVNVKPASGEPTIDEIIKTSVDVPEITTNLKNGDYIKISYKIQTSSDDAKAELEKRDFQVKNLIIQQLAQMQSDQLKEKDSISKLENTLKEKLNGIMQDGKVEKVYTTSFILQ</sequence>
<comment type="function">
    <text evidence="1 10">Controls the rotational direction of flagella during chemotaxis.</text>
</comment>
<evidence type="ECO:0000256" key="8">
    <source>
        <dbReference type="ARBA" id="ARBA00022989"/>
    </source>
</evidence>
<dbReference type="EMBL" id="BMHB01000001">
    <property type="protein sequence ID" value="GGI14210.1"/>
    <property type="molecule type" value="Genomic_DNA"/>
</dbReference>
<feature type="transmembrane region" description="Helical" evidence="10">
    <location>
        <begin position="6"/>
        <end position="28"/>
    </location>
</feature>
<organism evidence="11 12">
    <name type="scientific">Gottfriedia solisilvae</name>
    <dbReference type="NCBI Taxonomy" id="1516104"/>
    <lineage>
        <taxon>Bacteria</taxon>
        <taxon>Bacillati</taxon>
        <taxon>Bacillota</taxon>
        <taxon>Bacilli</taxon>
        <taxon>Bacillales</taxon>
        <taxon>Bacillaceae</taxon>
        <taxon>Gottfriedia</taxon>
    </lineage>
</organism>
<dbReference type="Proteomes" id="UP000626244">
    <property type="component" value="Unassembled WGS sequence"/>
</dbReference>
<evidence type="ECO:0000256" key="10">
    <source>
        <dbReference type="RuleBase" id="RU364125"/>
    </source>
</evidence>
<dbReference type="GO" id="GO:0071978">
    <property type="term" value="P:bacterial-type flagellum-dependent swarming motility"/>
    <property type="evidence" value="ECO:0007669"/>
    <property type="project" value="TreeGrafter"/>
</dbReference>
<gene>
    <name evidence="11" type="primary">fliL</name>
    <name evidence="11" type="ORF">GCM10007380_21800</name>
</gene>
<evidence type="ECO:0000256" key="3">
    <source>
        <dbReference type="ARBA" id="ARBA00008281"/>
    </source>
</evidence>
<dbReference type="GO" id="GO:0006935">
    <property type="term" value="P:chemotaxis"/>
    <property type="evidence" value="ECO:0007669"/>
    <property type="project" value="UniProtKB-KW"/>
</dbReference>
<comment type="subcellular location">
    <subcellularLocation>
        <location evidence="2">Cell membrane</location>
        <topology evidence="2">Single-pass membrane protein</topology>
    </subcellularLocation>
</comment>
<evidence type="ECO:0000256" key="6">
    <source>
        <dbReference type="ARBA" id="ARBA00022692"/>
    </source>
</evidence>
<evidence type="ECO:0000256" key="4">
    <source>
        <dbReference type="ARBA" id="ARBA00022475"/>
    </source>
</evidence>
<evidence type="ECO:0000256" key="5">
    <source>
        <dbReference type="ARBA" id="ARBA00022500"/>
    </source>
</evidence>
<accession>A0A8J3EWN1</accession>
<dbReference type="GO" id="GO:0005886">
    <property type="term" value="C:plasma membrane"/>
    <property type="evidence" value="ECO:0007669"/>
    <property type="project" value="UniProtKB-SubCell"/>
</dbReference>
<dbReference type="NCBIfam" id="NF005826">
    <property type="entry name" value="PRK07718.1"/>
    <property type="match status" value="1"/>
</dbReference>
<keyword evidence="11" id="KW-0969">Cilium</keyword>
<dbReference type="PANTHER" id="PTHR35091:SF2">
    <property type="entry name" value="FLAGELLAR PROTEIN FLIL"/>
    <property type="match status" value="1"/>
</dbReference>
<dbReference type="Pfam" id="PF03748">
    <property type="entry name" value="FliL"/>
    <property type="match status" value="1"/>
</dbReference>
<dbReference type="AlphaFoldDB" id="A0A8J3EWN1"/>
<evidence type="ECO:0000313" key="11">
    <source>
        <dbReference type="EMBL" id="GGI14210.1"/>
    </source>
</evidence>
<keyword evidence="6 10" id="KW-0812">Transmembrane</keyword>